<dbReference type="EMBL" id="GL449553">
    <property type="protein sequence ID" value="EFN82514.1"/>
    <property type="molecule type" value="Genomic_DNA"/>
</dbReference>
<evidence type="ECO:0000313" key="2">
    <source>
        <dbReference type="Proteomes" id="UP000008237"/>
    </source>
</evidence>
<keyword evidence="2" id="KW-1185">Reference proteome</keyword>
<protein>
    <submittedName>
        <fullName evidence="1">Uncharacterized protein</fullName>
    </submittedName>
</protein>
<reference evidence="1 2" key="1">
    <citation type="journal article" date="2010" name="Science">
        <title>Genomic comparison of the ants Camponotus floridanus and Harpegnathos saltator.</title>
        <authorList>
            <person name="Bonasio R."/>
            <person name="Zhang G."/>
            <person name="Ye C."/>
            <person name="Mutti N.S."/>
            <person name="Fang X."/>
            <person name="Qin N."/>
            <person name="Donahue G."/>
            <person name="Yang P."/>
            <person name="Li Q."/>
            <person name="Li C."/>
            <person name="Zhang P."/>
            <person name="Huang Z."/>
            <person name="Berger S.L."/>
            <person name="Reinberg D."/>
            <person name="Wang J."/>
            <person name="Liebig J."/>
        </authorList>
    </citation>
    <scope>NUCLEOTIDE SEQUENCE [LARGE SCALE GENOMIC DNA]</scope>
    <source>
        <strain evidence="1 2">R22 G/1</strain>
    </source>
</reference>
<dbReference type="InParanoid" id="E2BP94"/>
<dbReference type="Proteomes" id="UP000008237">
    <property type="component" value="Unassembled WGS sequence"/>
</dbReference>
<accession>E2BP94</accession>
<proteinExistence type="predicted"/>
<organism evidence="2">
    <name type="scientific">Harpegnathos saltator</name>
    <name type="common">Jerdon's jumping ant</name>
    <dbReference type="NCBI Taxonomy" id="610380"/>
    <lineage>
        <taxon>Eukaryota</taxon>
        <taxon>Metazoa</taxon>
        <taxon>Ecdysozoa</taxon>
        <taxon>Arthropoda</taxon>
        <taxon>Hexapoda</taxon>
        <taxon>Insecta</taxon>
        <taxon>Pterygota</taxon>
        <taxon>Neoptera</taxon>
        <taxon>Endopterygota</taxon>
        <taxon>Hymenoptera</taxon>
        <taxon>Apocrita</taxon>
        <taxon>Aculeata</taxon>
        <taxon>Formicoidea</taxon>
        <taxon>Formicidae</taxon>
        <taxon>Ponerinae</taxon>
        <taxon>Ponerini</taxon>
        <taxon>Harpegnathos</taxon>
    </lineage>
</organism>
<sequence length="295" mass="33504">MAYDFSSRCDLINLHNLSFPKGPGHPFPYCLSLTVLHGIKVTMRSHGSHSDVRMFASVMSQGHRTYNKAALKHHHDFADVPMTSHLIKRTFAHHYDFASSKLADRDVVVANTISVKKSEAKRNSWSSVRTILDMMECLARNVKSIGKYPDGGPTDSWPPRTKFLEPGSLNRVPTSGYPGGPLLPRCRADGDGALEERAAREVSLKMMKRRACTEDCSSPRALWWNFRIYGSHYLRPKKQTEFDTYPLWDIKLIRKSRIFRNRRLSVGLNWTLSSPGRAAWDGVDDAINDKVEQTQ</sequence>
<evidence type="ECO:0000313" key="1">
    <source>
        <dbReference type="EMBL" id="EFN82514.1"/>
    </source>
</evidence>
<name>E2BP94_HARSA</name>
<dbReference type="AlphaFoldDB" id="E2BP94"/>
<gene>
    <name evidence="1" type="ORF">EAI_00219</name>
</gene>